<dbReference type="PANTHER" id="PTHR35186">
    <property type="entry name" value="ANK_REP_REGION DOMAIN-CONTAINING PROTEIN"/>
    <property type="match status" value="1"/>
</dbReference>
<dbReference type="InterPro" id="IPR056002">
    <property type="entry name" value="DUF7580"/>
</dbReference>
<keyword evidence="1" id="KW-0732">Signal</keyword>
<evidence type="ECO:0000313" key="3">
    <source>
        <dbReference type="EMBL" id="KIW78023.1"/>
    </source>
</evidence>
<dbReference type="Pfam" id="PF24476">
    <property type="entry name" value="DUF7580"/>
    <property type="match status" value="1"/>
</dbReference>
<keyword evidence="4" id="KW-1185">Reference proteome</keyword>
<dbReference type="OrthoDB" id="3565018at2759"/>
<sequence length="581" mass="65490">MSGLEIAGLVLGALPIVVSLIGEYREGVDTIMSIISTRRYRREVRRYQDGLSTEGTIFQNTLERVLVQIVHDEEDIATLLQDPDSALWRRSEYNAELQRMMKNSYGAYMATMTELAYLLNRLKEKLTTSSTPSSTMSNFKRFNDILSKGVYEALLSKIRTANQTLSIITEQVHELAETRKTRWQSRGLLQDYARIRRHARSVYDTFVCGNCWNCPCRARHILKLRLENPPHKRNPGESKGARTRSKFVVHRFSYPEGGEVEVLTAGEEVEIEAADLQDDADCAAPQISVQTQISGTSKSHDSKGVHFSIVKSTLETIPRPKEGDPSQQLRDICNALQLCSQEARREHLGFLIDEPNRRRHDIYIVRKLPSDQSTRSIKSILADRSLSPQLGGIPLSPISQRNRRYLAAILASGVFQLYGSWLKPQWGLEDILLQSQADYYSSNMISLPYLSQALVQAALRAETKTPGKRTSSALIRSNVLFPLGLALVELSLGQPLEALYEPEDHDPIEAVANLKTALRVLKFVQDRSGDRYCEVVKMCLLWSGPDGDQLDNQALQIAIFEKVVMPLQDDLDDFDGNSLIH</sequence>
<proteinExistence type="predicted"/>
<gene>
    <name evidence="3" type="ORF">Z517_07856</name>
</gene>
<dbReference type="AlphaFoldDB" id="A0A0D2GBP4"/>
<protein>
    <recommendedName>
        <fullName evidence="2">DUF7580 domain-containing protein</fullName>
    </recommendedName>
</protein>
<dbReference type="RefSeq" id="XP_013281831.1">
    <property type="nucleotide sequence ID" value="XM_013426377.1"/>
</dbReference>
<dbReference type="HOGENOM" id="CLU_026305_1_0_1"/>
<dbReference type="Proteomes" id="UP000053029">
    <property type="component" value="Unassembled WGS sequence"/>
</dbReference>
<evidence type="ECO:0000256" key="1">
    <source>
        <dbReference type="SAM" id="SignalP"/>
    </source>
</evidence>
<dbReference type="GeneID" id="25307346"/>
<feature type="signal peptide" evidence="1">
    <location>
        <begin position="1"/>
        <end position="19"/>
    </location>
</feature>
<dbReference type="VEuPathDB" id="FungiDB:Z517_07856"/>
<organism evidence="3 4">
    <name type="scientific">Fonsecaea pedrosoi CBS 271.37</name>
    <dbReference type="NCBI Taxonomy" id="1442368"/>
    <lineage>
        <taxon>Eukaryota</taxon>
        <taxon>Fungi</taxon>
        <taxon>Dikarya</taxon>
        <taxon>Ascomycota</taxon>
        <taxon>Pezizomycotina</taxon>
        <taxon>Eurotiomycetes</taxon>
        <taxon>Chaetothyriomycetidae</taxon>
        <taxon>Chaetothyriales</taxon>
        <taxon>Herpotrichiellaceae</taxon>
        <taxon>Fonsecaea</taxon>
    </lineage>
</organism>
<feature type="chain" id="PRO_5002242719" description="DUF7580 domain-containing protein" evidence="1">
    <location>
        <begin position="20"/>
        <end position="581"/>
    </location>
</feature>
<evidence type="ECO:0000313" key="4">
    <source>
        <dbReference type="Proteomes" id="UP000053029"/>
    </source>
</evidence>
<reference evidence="3 4" key="1">
    <citation type="submission" date="2015-01" db="EMBL/GenBank/DDBJ databases">
        <title>The Genome Sequence of Fonsecaea pedrosoi CBS 271.37.</title>
        <authorList>
            <consortium name="The Broad Institute Genomics Platform"/>
            <person name="Cuomo C."/>
            <person name="de Hoog S."/>
            <person name="Gorbushina A."/>
            <person name="Stielow B."/>
            <person name="Teixiera M."/>
            <person name="Abouelleil A."/>
            <person name="Chapman S.B."/>
            <person name="Priest M."/>
            <person name="Young S.K."/>
            <person name="Wortman J."/>
            <person name="Nusbaum C."/>
            <person name="Birren B."/>
        </authorList>
    </citation>
    <scope>NUCLEOTIDE SEQUENCE [LARGE SCALE GENOMIC DNA]</scope>
    <source>
        <strain evidence="3 4">CBS 271.37</strain>
    </source>
</reference>
<feature type="domain" description="DUF7580" evidence="2">
    <location>
        <begin position="321"/>
        <end position="573"/>
    </location>
</feature>
<accession>A0A0D2GBP4</accession>
<dbReference type="STRING" id="1442368.A0A0D2GBP4"/>
<name>A0A0D2GBP4_9EURO</name>
<evidence type="ECO:0000259" key="2">
    <source>
        <dbReference type="Pfam" id="PF24476"/>
    </source>
</evidence>
<dbReference type="EMBL" id="KN846973">
    <property type="protein sequence ID" value="KIW78023.1"/>
    <property type="molecule type" value="Genomic_DNA"/>
</dbReference>
<dbReference type="PANTHER" id="PTHR35186:SF4">
    <property type="entry name" value="PRION-INHIBITION AND PROPAGATION HELO DOMAIN-CONTAINING PROTEIN"/>
    <property type="match status" value="1"/>
</dbReference>